<evidence type="ECO:0000256" key="6">
    <source>
        <dbReference type="ARBA" id="ARBA00022692"/>
    </source>
</evidence>
<dbReference type="GeneID" id="82157213"/>
<comment type="similarity">
    <text evidence="2">Belongs to the BexD/CtrA/VexA family.</text>
</comment>
<evidence type="ECO:0000256" key="8">
    <source>
        <dbReference type="ARBA" id="ARBA00023047"/>
    </source>
</evidence>
<evidence type="ECO:0000256" key="2">
    <source>
        <dbReference type="ARBA" id="ARBA00009450"/>
    </source>
</evidence>
<dbReference type="PANTHER" id="PTHR33619:SF3">
    <property type="entry name" value="POLYSACCHARIDE EXPORT PROTEIN GFCE-RELATED"/>
    <property type="match status" value="1"/>
</dbReference>
<keyword evidence="19" id="KW-1185">Reference proteome</keyword>
<keyword evidence="15" id="KW-1133">Transmembrane helix</keyword>
<dbReference type="Pfam" id="PF02563">
    <property type="entry name" value="Poly_export"/>
    <property type="match status" value="1"/>
</dbReference>
<keyword evidence="14" id="KW-0449">Lipoprotein</keyword>
<evidence type="ECO:0000259" key="17">
    <source>
        <dbReference type="Pfam" id="PF22461"/>
    </source>
</evidence>
<keyword evidence="8" id="KW-0625">Polysaccharide transport</keyword>
<keyword evidence="11 15" id="KW-0472">Membrane</keyword>
<evidence type="ECO:0000256" key="15">
    <source>
        <dbReference type="SAM" id="Phobius"/>
    </source>
</evidence>
<evidence type="ECO:0000313" key="19">
    <source>
        <dbReference type="Proteomes" id="UP001193734"/>
    </source>
</evidence>
<evidence type="ECO:0000256" key="4">
    <source>
        <dbReference type="ARBA" id="ARBA00022452"/>
    </source>
</evidence>
<dbReference type="InterPro" id="IPR003715">
    <property type="entry name" value="Poly_export_N"/>
</dbReference>
<comment type="caution">
    <text evidence="18">The sequence shown here is derived from an EMBL/GenBank/DDBJ whole genome shotgun (WGS) entry which is preliminary data.</text>
</comment>
<dbReference type="InterPro" id="IPR049712">
    <property type="entry name" value="Poly_export"/>
</dbReference>
<dbReference type="PANTHER" id="PTHR33619">
    <property type="entry name" value="POLYSACCHARIDE EXPORT PROTEIN GFCE-RELATED"/>
    <property type="match status" value="1"/>
</dbReference>
<protein>
    <submittedName>
        <fullName evidence="18">Polysaccharide export protein</fullName>
    </submittedName>
</protein>
<dbReference type="Gene3D" id="3.30.1950.10">
    <property type="entry name" value="wza like domain"/>
    <property type="match status" value="1"/>
</dbReference>
<dbReference type="InterPro" id="IPR054765">
    <property type="entry name" value="SLBB_dom"/>
</dbReference>
<feature type="transmembrane region" description="Helical" evidence="15">
    <location>
        <begin position="249"/>
        <end position="268"/>
    </location>
</feature>
<dbReference type="Pfam" id="PF22461">
    <property type="entry name" value="SLBB_2"/>
    <property type="match status" value="1"/>
</dbReference>
<accession>A0ABX2AVU4</accession>
<evidence type="ECO:0000256" key="3">
    <source>
        <dbReference type="ARBA" id="ARBA00022448"/>
    </source>
</evidence>
<gene>
    <name evidence="18" type="ORF">HPS55_05495</name>
</gene>
<keyword evidence="3" id="KW-0813">Transport</keyword>
<keyword evidence="13" id="KW-0998">Cell outer membrane</keyword>
<sequence length="269" mass="29618">MTITRRLILPIVMMAVVVLLGSCSSTKNIPYIQNSATVKLDSKELYDARIMPKDILTITVSTEEQDAAIPFNLVVPNSMSQGKTTSLSSQMTLQNYLVDNDGCVDFPRIGRIKLGGKTKSEAEKFIEDAIRPYLAANAGKAIVTVRMVNYKISVIGEVNSPGLYTVNNEKINIFEALALAGDLTIYGVRDNVKLIREDSDGQKSIHVLNLNDANLLNSPYYYLQQNDIICVEPNKVKAQNSSVGSMTTLWFSATSILISITSLLYNILN</sequence>
<evidence type="ECO:0000256" key="5">
    <source>
        <dbReference type="ARBA" id="ARBA00022597"/>
    </source>
</evidence>
<evidence type="ECO:0000259" key="16">
    <source>
        <dbReference type="Pfam" id="PF02563"/>
    </source>
</evidence>
<keyword evidence="7" id="KW-0732">Signal</keyword>
<dbReference type="EMBL" id="JABKKE010000007">
    <property type="protein sequence ID" value="NPE13786.1"/>
    <property type="molecule type" value="Genomic_DNA"/>
</dbReference>
<evidence type="ECO:0000256" key="9">
    <source>
        <dbReference type="ARBA" id="ARBA00023065"/>
    </source>
</evidence>
<keyword evidence="6 15" id="KW-0812">Transmembrane</keyword>
<proteinExistence type="inferred from homology"/>
<keyword evidence="4" id="KW-1134">Transmembrane beta strand</keyword>
<name>A0ABX2AVU4_9BACT</name>
<keyword evidence="9" id="KW-0406">Ion transport</keyword>
<evidence type="ECO:0000256" key="14">
    <source>
        <dbReference type="ARBA" id="ARBA00023288"/>
    </source>
</evidence>
<keyword evidence="12" id="KW-0564">Palmitate</keyword>
<evidence type="ECO:0000256" key="1">
    <source>
        <dbReference type="ARBA" id="ARBA00004571"/>
    </source>
</evidence>
<dbReference type="PROSITE" id="PS51257">
    <property type="entry name" value="PROKAR_LIPOPROTEIN"/>
    <property type="match status" value="1"/>
</dbReference>
<keyword evidence="5" id="KW-0762">Sugar transport</keyword>
<evidence type="ECO:0000256" key="7">
    <source>
        <dbReference type="ARBA" id="ARBA00022729"/>
    </source>
</evidence>
<dbReference type="RefSeq" id="WP_172175392.1">
    <property type="nucleotide sequence ID" value="NZ_CASGIA010000019.1"/>
</dbReference>
<evidence type="ECO:0000256" key="11">
    <source>
        <dbReference type="ARBA" id="ARBA00023136"/>
    </source>
</evidence>
<organism evidence="18 19">
    <name type="scientific">Xylanibacter rodentium</name>
    <dbReference type="NCBI Taxonomy" id="2736289"/>
    <lineage>
        <taxon>Bacteria</taxon>
        <taxon>Pseudomonadati</taxon>
        <taxon>Bacteroidota</taxon>
        <taxon>Bacteroidia</taxon>
        <taxon>Bacteroidales</taxon>
        <taxon>Prevotellaceae</taxon>
        <taxon>Xylanibacter</taxon>
    </lineage>
</organism>
<reference evidence="18 19" key="1">
    <citation type="submission" date="2020-05" db="EMBL/GenBank/DDBJ databases">
        <title>Distinct polysaccharide utilization as determinants for interspecies competition between intestinal Prevotella spp.</title>
        <authorList>
            <person name="Galvez E.J.C."/>
            <person name="Iljazovic A."/>
            <person name="Strowig T."/>
        </authorList>
    </citation>
    <scope>NUCLEOTIDE SEQUENCE [LARGE SCALE GENOMIC DNA]</scope>
    <source>
        <strain evidence="18 19">PROD</strain>
    </source>
</reference>
<evidence type="ECO:0000256" key="13">
    <source>
        <dbReference type="ARBA" id="ARBA00023237"/>
    </source>
</evidence>
<evidence type="ECO:0000256" key="12">
    <source>
        <dbReference type="ARBA" id="ARBA00023139"/>
    </source>
</evidence>
<evidence type="ECO:0000313" key="18">
    <source>
        <dbReference type="EMBL" id="NPE13786.1"/>
    </source>
</evidence>
<comment type="subcellular location">
    <subcellularLocation>
        <location evidence="1">Cell outer membrane</location>
        <topology evidence="1">Multi-pass membrane protein</topology>
    </subcellularLocation>
</comment>
<keyword evidence="10" id="KW-0626">Porin</keyword>
<feature type="domain" description="Polysaccharide export protein N-terminal" evidence="16">
    <location>
        <begin position="45"/>
        <end position="135"/>
    </location>
</feature>
<dbReference type="Proteomes" id="UP001193734">
    <property type="component" value="Unassembled WGS sequence"/>
</dbReference>
<feature type="domain" description="SLBB" evidence="17">
    <location>
        <begin position="151"/>
        <end position="231"/>
    </location>
</feature>
<evidence type="ECO:0000256" key="10">
    <source>
        <dbReference type="ARBA" id="ARBA00023114"/>
    </source>
</evidence>